<dbReference type="Pfam" id="PF24931">
    <property type="entry name" value="ACT_ACR9_3rd"/>
    <property type="match status" value="1"/>
</dbReference>
<evidence type="ECO:0000313" key="6">
    <source>
        <dbReference type="Proteomes" id="UP000243459"/>
    </source>
</evidence>
<dbReference type="AlphaFoldDB" id="A0A5P1EHD4"/>
<reference evidence="6" key="1">
    <citation type="journal article" date="2017" name="Nat. Commun.">
        <title>The asparagus genome sheds light on the origin and evolution of a young Y chromosome.</title>
        <authorList>
            <person name="Harkess A."/>
            <person name="Zhou J."/>
            <person name="Xu C."/>
            <person name="Bowers J.E."/>
            <person name="Van der Hulst R."/>
            <person name="Ayyampalayam S."/>
            <person name="Mercati F."/>
            <person name="Riccardi P."/>
            <person name="McKain M.R."/>
            <person name="Kakrana A."/>
            <person name="Tang H."/>
            <person name="Ray J."/>
            <person name="Groenendijk J."/>
            <person name="Arikit S."/>
            <person name="Mathioni S.M."/>
            <person name="Nakano M."/>
            <person name="Shan H."/>
            <person name="Telgmann-Rauber A."/>
            <person name="Kanno A."/>
            <person name="Yue Z."/>
            <person name="Chen H."/>
            <person name="Li W."/>
            <person name="Chen Y."/>
            <person name="Xu X."/>
            <person name="Zhang Y."/>
            <person name="Luo S."/>
            <person name="Chen H."/>
            <person name="Gao J."/>
            <person name="Mao Z."/>
            <person name="Pires J.C."/>
            <person name="Luo M."/>
            <person name="Kudrna D."/>
            <person name="Wing R.A."/>
            <person name="Meyers B.C."/>
            <person name="Yi K."/>
            <person name="Kong H."/>
            <person name="Lavrijsen P."/>
            <person name="Sunseri F."/>
            <person name="Falavigna A."/>
            <person name="Ye Y."/>
            <person name="Leebens-Mack J.H."/>
            <person name="Chen G."/>
        </authorList>
    </citation>
    <scope>NUCLEOTIDE SEQUENCE [LARGE SCALE GENOMIC DNA]</scope>
    <source>
        <strain evidence="6">cv. DH0086</strain>
    </source>
</reference>
<dbReference type="InterPro" id="IPR045865">
    <property type="entry name" value="ACT-like_dom_sf"/>
</dbReference>
<dbReference type="SUPFAM" id="SSF55021">
    <property type="entry name" value="ACT-like"/>
    <property type="match status" value="1"/>
</dbReference>
<organism evidence="5 6">
    <name type="scientific">Asparagus officinalis</name>
    <name type="common">Garden asparagus</name>
    <dbReference type="NCBI Taxonomy" id="4686"/>
    <lineage>
        <taxon>Eukaryota</taxon>
        <taxon>Viridiplantae</taxon>
        <taxon>Streptophyta</taxon>
        <taxon>Embryophyta</taxon>
        <taxon>Tracheophyta</taxon>
        <taxon>Spermatophyta</taxon>
        <taxon>Magnoliopsida</taxon>
        <taxon>Liliopsida</taxon>
        <taxon>Asparagales</taxon>
        <taxon>Asparagaceae</taxon>
        <taxon>Asparagoideae</taxon>
        <taxon>Asparagus</taxon>
    </lineage>
</organism>
<accession>A0A5P1EHD4</accession>
<keyword evidence="6" id="KW-1185">Reference proteome</keyword>
<dbReference type="Pfam" id="PF01842">
    <property type="entry name" value="ACT"/>
    <property type="match status" value="1"/>
</dbReference>
<evidence type="ECO:0000256" key="2">
    <source>
        <dbReference type="RuleBase" id="RU369043"/>
    </source>
</evidence>
<evidence type="ECO:0000313" key="5">
    <source>
        <dbReference type="EMBL" id="ONK65338.1"/>
    </source>
</evidence>
<dbReference type="EMBL" id="CM007387">
    <property type="protein sequence ID" value="ONK65338.1"/>
    <property type="molecule type" value="Genomic_DNA"/>
</dbReference>
<dbReference type="GO" id="GO:0016597">
    <property type="term" value="F:amino acid binding"/>
    <property type="evidence" value="ECO:0007669"/>
    <property type="project" value="UniProtKB-UniRule"/>
</dbReference>
<dbReference type="PANTHER" id="PTHR31096:SF65">
    <property type="entry name" value="ACT DOMAIN-CONTAINING PROTEIN ACR9"/>
    <property type="match status" value="1"/>
</dbReference>
<dbReference type="Gramene" id="ONK65338">
    <property type="protein sequence ID" value="ONK65338"/>
    <property type="gene ID" value="A4U43_C07F36090"/>
</dbReference>
<dbReference type="InterPro" id="IPR056805">
    <property type="entry name" value="ACT_ACR9/10_C"/>
</dbReference>
<dbReference type="PANTHER" id="PTHR31096">
    <property type="entry name" value="ACT DOMAIN-CONTAINING PROTEIN ACR4-RELATED"/>
    <property type="match status" value="1"/>
</dbReference>
<protein>
    <recommendedName>
        <fullName evidence="2">ACT domain-containing protein ACR</fullName>
    </recommendedName>
    <alternativeName>
        <fullName evidence="2">Protein ACT DOMAIN REPEATS</fullName>
    </alternativeName>
</protein>
<dbReference type="OMA" id="LWVVPHY"/>
<gene>
    <name evidence="5" type="ORF">A4U43_C07F36090</name>
</gene>
<evidence type="ECO:0000256" key="3">
    <source>
        <dbReference type="SAM" id="MobiDB-lite"/>
    </source>
</evidence>
<feature type="region of interest" description="Disordered" evidence="3">
    <location>
        <begin position="1"/>
        <end position="64"/>
    </location>
</feature>
<name>A0A5P1EHD4_ASPOF</name>
<evidence type="ECO:0000256" key="1">
    <source>
        <dbReference type="ARBA" id="ARBA00022737"/>
    </source>
</evidence>
<feature type="compositionally biased region" description="Basic and acidic residues" evidence="3">
    <location>
        <begin position="49"/>
        <end position="60"/>
    </location>
</feature>
<feature type="domain" description="ACT" evidence="4">
    <location>
        <begin position="159"/>
        <end position="242"/>
    </location>
</feature>
<comment type="function">
    <text evidence="2">Binds amino acids.</text>
</comment>
<sequence length="465" mass="52168">MPPRKYSTAGAPSPAREHSGGVQNGAESRGRYSSWILDRTRGHGVASEDGGRDRERRGEGGEPSVRHLLTARTKLGSAAISAELFSSSGFILRGEGLRAADVSTDGKWCFVVLWVIPCSPKINVQWRSLKTRLLSLCPSNPIPFYYDIGTQPAISQVYLLKLFSVDRKGLLHDVTHVLSELELLIDRVKVSTTPDGRVMDLFFITDGMELLHTKKRQDETCQKLDEVLGDSCISCEFQLADSFQQGFSSLPSAVAEGLFHPEIPDGDIGSQALSPDMMKLKNMNLVIDNSLSPSQTLLQIHCADQKGLLYDILRTLKDCNIQIAYGRFLSYEKGYREIDLFIQQADGKKIIDPEKQNTICSRLRLEMLHPLRVIIVSRGPDTELLVANPVELSGKGKPRVFYDVTLALKTLGICIFSAEIGRHTTSERQWEVYRFLLEETREYPLANRQARDQIVDRVRRTLMGW</sequence>
<dbReference type="PROSITE" id="PS51671">
    <property type="entry name" value="ACT"/>
    <property type="match status" value="1"/>
</dbReference>
<dbReference type="Proteomes" id="UP000243459">
    <property type="component" value="Chromosome 7"/>
</dbReference>
<dbReference type="InterPro" id="IPR002912">
    <property type="entry name" value="ACT_dom"/>
</dbReference>
<keyword evidence="1 2" id="KW-0677">Repeat</keyword>
<evidence type="ECO:0000259" key="4">
    <source>
        <dbReference type="PROSITE" id="PS51671"/>
    </source>
</evidence>
<proteinExistence type="predicted"/>
<dbReference type="InterPro" id="IPR056816">
    <property type="entry name" value="ACR2/9/10_N"/>
</dbReference>
<dbReference type="Pfam" id="PF24926">
    <property type="entry name" value="ACT_ACR9_C"/>
    <property type="match status" value="1"/>
</dbReference>
<dbReference type="InterPro" id="IPR040217">
    <property type="entry name" value="ACR1-12"/>
</dbReference>
<dbReference type="Pfam" id="PF24914">
    <property type="entry name" value="ACR10_N"/>
    <property type="match status" value="1"/>
</dbReference>